<gene>
    <name evidence="2" type="ORF">TGP89_228175</name>
</gene>
<feature type="region of interest" description="Disordered" evidence="1">
    <location>
        <begin position="350"/>
        <end position="381"/>
    </location>
</feature>
<feature type="region of interest" description="Disordered" evidence="1">
    <location>
        <begin position="1"/>
        <end position="71"/>
    </location>
</feature>
<evidence type="ECO:0000313" key="2">
    <source>
        <dbReference type="EMBL" id="KFG42119.1"/>
    </source>
</evidence>
<feature type="region of interest" description="Disordered" evidence="1">
    <location>
        <begin position="275"/>
        <end position="294"/>
    </location>
</feature>
<comment type="caution">
    <text evidence="2">The sequence shown here is derived from an EMBL/GenBank/DDBJ whole genome shotgun (WGS) entry which is preliminary data.</text>
</comment>
<feature type="compositionally biased region" description="Polar residues" evidence="1">
    <location>
        <begin position="229"/>
        <end position="242"/>
    </location>
</feature>
<dbReference type="OrthoDB" id="331143at2759"/>
<feature type="compositionally biased region" description="Polar residues" evidence="1">
    <location>
        <begin position="285"/>
        <end position="294"/>
    </location>
</feature>
<dbReference type="VEuPathDB" id="ToxoDB:TGP89_228175"/>
<reference evidence="2 3" key="1">
    <citation type="submission" date="2014-03" db="EMBL/GenBank/DDBJ databases">
        <authorList>
            <person name="Sibley D."/>
            <person name="Venepally P."/>
            <person name="Karamycheva S."/>
            <person name="Hadjithomas M."/>
            <person name="Khan A."/>
            <person name="Brunk B."/>
            <person name="Roos D."/>
            <person name="Caler E."/>
            <person name="Lorenzi H."/>
        </authorList>
    </citation>
    <scope>NUCLEOTIDE SEQUENCE [LARGE SCALE GENOMIC DNA]</scope>
    <source>
        <strain evidence="3">p89</strain>
    </source>
</reference>
<feature type="compositionally biased region" description="Polar residues" evidence="1">
    <location>
        <begin position="174"/>
        <end position="189"/>
    </location>
</feature>
<feature type="compositionally biased region" description="Basic and acidic residues" evidence="1">
    <location>
        <begin position="26"/>
        <end position="35"/>
    </location>
</feature>
<proteinExistence type="predicted"/>
<name>A0A086KCK1_TOXGO</name>
<dbReference type="Proteomes" id="UP000028828">
    <property type="component" value="Unassembled WGS sequence"/>
</dbReference>
<feature type="region of interest" description="Disordered" evidence="1">
    <location>
        <begin position="174"/>
        <end position="197"/>
    </location>
</feature>
<feature type="region of interest" description="Disordered" evidence="1">
    <location>
        <begin position="226"/>
        <end position="249"/>
    </location>
</feature>
<evidence type="ECO:0000256" key="1">
    <source>
        <dbReference type="SAM" id="MobiDB-lite"/>
    </source>
</evidence>
<protein>
    <submittedName>
        <fullName evidence="2">Uncharacterized protein</fullName>
    </submittedName>
</protein>
<organism evidence="2 3">
    <name type="scientific">Toxoplasma gondii p89</name>
    <dbReference type="NCBI Taxonomy" id="943119"/>
    <lineage>
        <taxon>Eukaryota</taxon>
        <taxon>Sar</taxon>
        <taxon>Alveolata</taxon>
        <taxon>Apicomplexa</taxon>
        <taxon>Conoidasida</taxon>
        <taxon>Coccidia</taxon>
        <taxon>Eucoccidiorida</taxon>
        <taxon>Eimeriorina</taxon>
        <taxon>Sarcocystidae</taxon>
        <taxon>Toxoplasma</taxon>
    </lineage>
</organism>
<feature type="region of interest" description="Disordered" evidence="1">
    <location>
        <begin position="610"/>
        <end position="633"/>
    </location>
</feature>
<sequence length="666" mass="70956">MGFRSPKSGDEEEQETEYQQWQGEFEQGKNNRKFESFTGSSSSRGEPASEVIRTQREQTRVSNGGNAPENRMKKSSFTVEFAFGSPPSSAPSPPQLLYLLPVVDSENRYVHLLPTITHVGPFLVVPSGVDAQLGRIPSDVSGTAQETGGSFPELVSLVKSSIVAPVARQRETFQTQPSAIGGSAASNHGTPGVERSANQAGIPFSGFLLPSSLTSGLSYPAVNELQPVHPSQENQFRNTGVTGETADRRDSRLVFHLPPLPPIFGTSLPSSLLHDGGQDVHHLSKTSSYKPTPQQLITLPPVATIISPADSHEVALPPLQFSGPSRSSLLTGTSAEAQEDTLINTLSAPHTDIASSSGRPLATVSAPSSFAQDMPESPSEPLFLTGQETPSTGVTSLNNASALDYTRGPPARADGFFGTDDYRTGSLRQTVHLTPTEIGTAFPLDKYRKYQDSGGLNFAGSNAGNGLEAMTPGQLVELALNHASEAAAQATERENPVMSSISTLLFPHQQDTDKANSQADSRGSWTATQRVLPQLGSLFSILTGLDSDLLWRFFTGSARPPSPTAEIAASVPASPFSSPDVNFLSTSRPVDDPSLSKQWRSHEYDPTASFPMPNVALNPSHETTASRTHARNALQSPVPPLEALKFGLHVEVPDVSADGGLQSHRV</sequence>
<dbReference type="AlphaFoldDB" id="A0A086KCK1"/>
<evidence type="ECO:0000313" key="3">
    <source>
        <dbReference type="Proteomes" id="UP000028828"/>
    </source>
</evidence>
<accession>A0A086KCK1</accession>
<dbReference type="EMBL" id="AEYI02001048">
    <property type="protein sequence ID" value="KFG42119.1"/>
    <property type="molecule type" value="Genomic_DNA"/>
</dbReference>